<protein>
    <recommendedName>
        <fullName evidence="2">Piezo transmembrane helical unit domain-containing protein</fullName>
    </recommendedName>
</protein>
<feature type="transmembrane region" description="Helical" evidence="1">
    <location>
        <begin position="140"/>
        <end position="159"/>
    </location>
</feature>
<evidence type="ECO:0000259" key="2">
    <source>
        <dbReference type="Pfam" id="PF23188"/>
    </source>
</evidence>
<gene>
    <name evidence="3" type="ORF">M5D96_011980</name>
</gene>
<dbReference type="Pfam" id="PF23188">
    <property type="entry name" value="THU_Piezo1"/>
    <property type="match status" value="1"/>
</dbReference>
<evidence type="ECO:0000313" key="3">
    <source>
        <dbReference type="EMBL" id="KAI8035241.1"/>
    </source>
</evidence>
<dbReference type="GO" id="GO:0005886">
    <property type="term" value="C:plasma membrane"/>
    <property type="evidence" value="ECO:0007669"/>
    <property type="project" value="TreeGrafter"/>
</dbReference>
<keyword evidence="1" id="KW-0812">Transmembrane</keyword>
<dbReference type="GO" id="GO:0005261">
    <property type="term" value="F:monoatomic cation channel activity"/>
    <property type="evidence" value="ECO:0007669"/>
    <property type="project" value="TreeGrafter"/>
</dbReference>
<evidence type="ECO:0000313" key="4">
    <source>
        <dbReference type="Proteomes" id="UP001059596"/>
    </source>
</evidence>
<dbReference type="GO" id="GO:0042391">
    <property type="term" value="P:regulation of membrane potential"/>
    <property type="evidence" value="ECO:0007669"/>
    <property type="project" value="TreeGrafter"/>
</dbReference>
<dbReference type="EMBL" id="JAMKOV010000043">
    <property type="protein sequence ID" value="KAI8035241.1"/>
    <property type="molecule type" value="Genomic_DNA"/>
</dbReference>
<name>A0A9Q0BKI3_9MUSC</name>
<keyword evidence="4" id="KW-1185">Reference proteome</keyword>
<comment type="caution">
    <text evidence="3">The sequence shown here is derived from an EMBL/GenBank/DDBJ whole genome shotgun (WGS) entry which is preliminary data.</text>
</comment>
<dbReference type="GO" id="GO:0008381">
    <property type="term" value="F:mechanosensitive monoatomic ion channel activity"/>
    <property type="evidence" value="ECO:0007669"/>
    <property type="project" value="InterPro"/>
</dbReference>
<dbReference type="GO" id="GO:0050982">
    <property type="term" value="P:detection of mechanical stimulus"/>
    <property type="evidence" value="ECO:0007669"/>
    <property type="project" value="TreeGrafter"/>
</dbReference>
<dbReference type="PANTHER" id="PTHR13167:SF25">
    <property type="entry name" value="PIEZO-TYPE MECHANOSENSITIVE ION CHANNEL COMPONENT"/>
    <property type="match status" value="1"/>
</dbReference>
<feature type="transmembrane region" description="Helical" evidence="1">
    <location>
        <begin position="89"/>
        <end position="109"/>
    </location>
</feature>
<dbReference type="Proteomes" id="UP001059596">
    <property type="component" value="Unassembled WGS sequence"/>
</dbReference>
<dbReference type="InterPro" id="IPR027272">
    <property type="entry name" value="Piezo"/>
</dbReference>
<sequence>TAELIVLLTFRLNRLSRNYRFVHRVLSAEKKTLQEISIMNRLGLSNTAEMFKFLNQSLNKPRRDPGVNLDSKGGDFTSLDHNDFVQMMISMWYALIANTETICYLAVFLNQAANSSLISLPMPFLVLCWGALTLPRPSKSFWVTLLTYTLAMIFLKSIMHQK</sequence>
<dbReference type="AlphaFoldDB" id="A0A9Q0BKI3"/>
<evidence type="ECO:0000256" key="1">
    <source>
        <dbReference type="SAM" id="Phobius"/>
    </source>
</evidence>
<dbReference type="PANTHER" id="PTHR13167">
    <property type="entry name" value="PIEZO-TYPE MECHANOSENSITIVE ION CHANNEL COMPONENT"/>
    <property type="match status" value="1"/>
</dbReference>
<dbReference type="InterPro" id="IPR056768">
    <property type="entry name" value="THU_Piezo"/>
</dbReference>
<proteinExistence type="predicted"/>
<feature type="domain" description="Piezo transmembrane helical unit" evidence="2">
    <location>
        <begin position="97"/>
        <end position="159"/>
    </location>
</feature>
<keyword evidence="1" id="KW-0472">Membrane</keyword>
<keyword evidence="1" id="KW-1133">Transmembrane helix</keyword>
<reference evidence="3" key="1">
    <citation type="journal article" date="2023" name="Genome Biol. Evol.">
        <title>Long-read-based Genome Assembly of Drosophila gunungcola Reveals Fewer Chemosensory Genes in Flower-breeding Species.</title>
        <authorList>
            <person name="Negi A."/>
            <person name="Liao B.Y."/>
            <person name="Yeh S.D."/>
        </authorList>
    </citation>
    <scope>NUCLEOTIDE SEQUENCE</scope>
    <source>
        <strain evidence="3">Sukarami</strain>
    </source>
</reference>
<feature type="non-terminal residue" evidence="3">
    <location>
        <position position="162"/>
    </location>
</feature>
<dbReference type="GO" id="GO:0071260">
    <property type="term" value="P:cellular response to mechanical stimulus"/>
    <property type="evidence" value="ECO:0007669"/>
    <property type="project" value="TreeGrafter"/>
</dbReference>
<accession>A0A9Q0BKI3</accession>
<organism evidence="3 4">
    <name type="scientific">Drosophila gunungcola</name>
    <name type="common">fruit fly</name>
    <dbReference type="NCBI Taxonomy" id="103775"/>
    <lineage>
        <taxon>Eukaryota</taxon>
        <taxon>Metazoa</taxon>
        <taxon>Ecdysozoa</taxon>
        <taxon>Arthropoda</taxon>
        <taxon>Hexapoda</taxon>
        <taxon>Insecta</taxon>
        <taxon>Pterygota</taxon>
        <taxon>Neoptera</taxon>
        <taxon>Endopterygota</taxon>
        <taxon>Diptera</taxon>
        <taxon>Brachycera</taxon>
        <taxon>Muscomorpha</taxon>
        <taxon>Ephydroidea</taxon>
        <taxon>Drosophilidae</taxon>
        <taxon>Drosophila</taxon>
        <taxon>Sophophora</taxon>
    </lineage>
</organism>
<feature type="transmembrane region" description="Helical" evidence="1">
    <location>
        <begin position="116"/>
        <end position="134"/>
    </location>
</feature>